<protein>
    <submittedName>
        <fullName evidence="3">DUF2807 domain-containing protein</fullName>
    </submittedName>
</protein>
<keyword evidence="1" id="KW-0732">Signal</keyword>
<feature type="domain" description="Putative auto-transporter adhesin head GIN" evidence="2">
    <location>
        <begin position="57"/>
        <end position="239"/>
    </location>
</feature>
<dbReference type="Proteomes" id="UP000502415">
    <property type="component" value="Chromosome"/>
</dbReference>
<dbReference type="PANTHER" id="PTHR39200">
    <property type="entry name" value="HYPOTHETICAL EXPORTED PROTEIN"/>
    <property type="match status" value="1"/>
</dbReference>
<dbReference type="Pfam" id="PF10988">
    <property type="entry name" value="DUF2807"/>
    <property type="match status" value="1"/>
</dbReference>
<dbReference type="EMBL" id="CP051685">
    <property type="protein sequence ID" value="QJE02975.1"/>
    <property type="molecule type" value="Genomic_DNA"/>
</dbReference>
<dbReference type="Gene3D" id="2.160.20.120">
    <property type="match status" value="1"/>
</dbReference>
<keyword evidence="4" id="KW-1185">Reference proteome</keyword>
<evidence type="ECO:0000313" key="3">
    <source>
        <dbReference type="EMBL" id="QJE02975.1"/>
    </source>
</evidence>
<feature type="signal peptide" evidence="1">
    <location>
        <begin position="1"/>
        <end position="25"/>
    </location>
</feature>
<evidence type="ECO:0000313" key="4">
    <source>
        <dbReference type="Proteomes" id="UP000502415"/>
    </source>
</evidence>
<dbReference type="KEGG" id="mfy:HH212_25785"/>
<accession>A0A7Z2W223</accession>
<organism evidence="3 4">
    <name type="scientific">Massilia forsythiae</name>
    <dbReference type="NCBI Taxonomy" id="2728020"/>
    <lineage>
        <taxon>Bacteria</taxon>
        <taxon>Pseudomonadati</taxon>
        <taxon>Pseudomonadota</taxon>
        <taxon>Betaproteobacteria</taxon>
        <taxon>Burkholderiales</taxon>
        <taxon>Oxalobacteraceae</taxon>
        <taxon>Telluria group</taxon>
        <taxon>Massilia</taxon>
    </lineage>
</organism>
<evidence type="ECO:0000259" key="2">
    <source>
        <dbReference type="Pfam" id="PF10988"/>
    </source>
</evidence>
<name>A0A7Z2W223_9BURK</name>
<dbReference type="InterPro" id="IPR021255">
    <property type="entry name" value="DUF2807"/>
</dbReference>
<gene>
    <name evidence="3" type="ORF">HH212_25785</name>
</gene>
<dbReference type="RefSeq" id="WP_170205056.1">
    <property type="nucleotide sequence ID" value="NZ_CP051685.1"/>
</dbReference>
<dbReference type="PANTHER" id="PTHR39200:SF1">
    <property type="entry name" value="AUTO-TRANSPORTER ADHESIN HEAD GIN DOMAIN-CONTAINING PROTEIN-RELATED"/>
    <property type="match status" value="1"/>
</dbReference>
<dbReference type="PROSITE" id="PS51257">
    <property type="entry name" value="PROKAR_LIPOPROTEIN"/>
    <property type="match status" value="1"/>
</dbReference>
<evidence type="ECO:0000256" key="1">
    <source>
        <dbReference type="SAM" id="SignalP"/>
    </source>
</evidence>
<sequence>MTDPRSPARLRRSLVLAFALGGAFAAGGCDVSFAGAMPSGQVQGSGGIRQEARPVGRFDGVALSLPGKVEVRNGSAESLSIETEANLLPLIETVVEDGTLHIRARKGTAIRTRHLKIAVSTRALARLSVGGSGSIDADQVRGERMQLDVGGSGAIAVGKIDGARLGVSLGGSGDVKAGAGSVRSLALSFGGSGNVDLGRVRVETADVNMAGSGDAALWVRDSLDINAVGSGDVAYYGDPRIDKTSIGSGSLRRLGSAPH</sequence>
<reference evidence="3 4" key="1">
    <citation type="submission" date="2020-04" db="EMBL/GenBank/DDBJ databases">
        <title>Genome sequencing of novel species.</title>
        <authorList>
            <person name="Heo J."/>
            <person name="Kim S.-J."/>
            <person name="Kim J.-S."/>
            <person name="Hong S.-B."/>
            <person name="Kwon S.-W."/>
        </authorList>
    </citation>
    <scope>NUCLEOTIDE SEQUENCE [LARGE SCALE GENOMIC DNA]</scope>
    <source>
        <strain evidence="3 4">GN2-R2</strain>
    </source>
</reference>
<proteinExistence type="predicted"/>
<dbReference type="AlphaFoldDB" id="A0A7Z2W223"/>
<feature type="chain" id="PRO_5031537209" evidence="1">
    <location>
        <begin position="26"/>
        <end position="259"/>
    </location>
</feature>